<dbReference type="Proteomes" id="UP000269148">
    <property type="component" value="Unassembled WGS sequence"/>
</dbReference>
<reference evidence="3 5" key="1">
    <citation type="journal article" date="2014" name="Genome Announc.">
        <title>Complete Genome Sequence of a Virulent Strain, Streptococcus iniae ISET0901, Isolated from Diseased Tilapia.</title>
        <authorList>
            <person name="Pridgeon J.W."/>
            <person name="Zhang D."/>
            <person name="Zhang L."/>
        </authorList>
    </citation>
    <scope>NUCLEOTIDE SEQUENCE [LARGE SCALE GENOMIC DNA]</scope>
    <source>
        <strain evidence="3 5">ISET0901</strain>
    </source>
</reference>
<evidence type="ECO:0000313" key="3">
    <source>
        <dbReference type="EMBL" id="AHY16111.1"/>
    </source>
</evidence>
<dbReference type="InterPro" id="IPR043894">
    <property type="entry name" value="MupG_C"/>
</dbReference>
<protein>
    <submittedName>
        <fullName evidence="4">DUF871 domain-containing protein</fullName>
    </submittedName>
    <submittedName>
        <fullName evidence="3">Membrane protein</fullName>
    </submittedName>
</protein>
<dbReference type="Pfam" id="PF05913">
    <property type="entry name" value="MupG_C"/>
    <property type="match status" value="1"/>
</dbReference>
<keyword evidence="5" id="KW-1185">Reference proteome</keyword>
<dbReference type="Proteomes" id="UP000025245">
    <property type="component" value="Chromosome"/>
</dbReference>
<dbReference type="KEGG" id="siz:SI82_06680"/>
<dbReference type="KEGG" id="siq:DQ08_06540"/>
<dbReference type="InterPro" id="IPR008589">
    <property type="entry name" value="MupG"/>
</dbReference>
<evidence type="ECO:0000313" key="4">
    <source>
        <dbReference type="EMBL" id="RLU56348.1"/>
    </source>
</evidence>
<dbReference type="eggNOG" id="COG3589">
    <property type="taxonomic scope" value="Bacteria"/>
</dbReference>
<feature type="domain" description="6-phospho-N-acetylmuramidase N-terminal" evidence="2">
    <location>
        <begin position="4"/>
        <end position="237"/>
    </location>
</feature>
<evidence type="ECO:0000313" key="5">
    <source>
        <dbReference type="Proteomes" id="UP000025245"/>
    </source>
</evidence>
<dbReference type="RefSeq" id="WP_003101309.1">
    <property type="nucleotide sequence ID" value="NZ_CP010783.1"/>
</dbReference>
<dbReference type="InterPro" id="IPR017853">
    <property type="entry name" value="GH"/>
</dbReference>
<dbReference type="AlphaFoldDB" id="A0A1J0MZT7"/>
<dbReference type="Gene3D" id="3.20.20.70">
    <property type="entry name" value="Aldolase class I"/>
    <property type="match status" value="1"/>
</dbReference>
<dbReference type="InterPro" id="IPR043797">
    <property type="entry name" value="MupG_N"/>
</dbReference>
<dbReference type="GeneID" id="35765952"/>
<reference evidence="4 6" key="2">
    <citation type="submission" date="2018-06" db="EMBL/GenBank/DDBJ databases">
        <title>Mutators as drivers of adaptation in pathogenic bacteria and a risk factor for host jumps and vaccine escape.</title>
        <authorList>
            <person name="Barnes A.C."/>
            <person name="Silayeva O."/>
        </authorList>
    </citation>
    <scope>NUCLEOTIDE SEQUENCE [LARGE SCALE GENOMIC DNA]</scope>
    <source>
        <strain evidence="4 6">QMA0445</strain>
    </source>
</reference>
<dbReference type="PANTHER" id="PTHR38435:SF1">
    <property type="entry name" value="DUF871 DOMAIN-CONTAINING PROTEIN"/>
    <property type="match status" value="1"/>
</dbReference>
<name>A0A1J0MZT7_STRIN</name>
<dbReference type="InterPro" id="IPR029000">
    <property type="entry name" value="Cyclophilin-like_dom_sf"/>
</dbReference>
<dbReference type="InterPro" id="IPR013785">
    <property type="entry name" value="Aldolase_TIM"/>
</dbReference>
<evidence type="ECO:0000259" key="1">
    <source>
        <dbReference type="Pfam" id="PF05913"/>
    </source>
</evidence>
<dbReference type="PANTHER" id="PTHR38435">
    <property type="match status" value="1"/>
</dbReference>
<dbReference type="EMBL" id="CP007586">
    <property type="protein sequence ID" value="AHY16111.1"/>
    <property type="molecule type" value="Genomic_DNA"/>
</dbReference>
<dbReference type="EMBL" id="QLQD01000060">
    <property type="protein sequence ID" value="RLU56348.1"/>
    <property type="molecule type" value="Genomic_DNA"/>
</dbReference>
<dbReference type="SUPFAM" id="SSF51445">
    <property type="entry name" value="(Trans)glycosidases"/>
    <property type="match status" value="1"/>
</dbReference>
<evidence type="ECO:0000259" key="2">
    <source>
        <dbReference type="Pfam" id="PF19200"/>
    </source>
</evidence>
<evidence type="ECO:0000313" key="6">
    <source>
        <dbReference type="Proteomes" id="UP000269148"/>
    </source>
</evidence>
<gene>
    <name evidence="4" type="ORF">DIY07_06770</name>
    <name evidence="3" type="ORF">DQ08_06540</name>
</gene>
<dbReference type="SMR" id="A0A1J0MZT7"/>
<accession>A0A1J0MZT7</accession>
<dbReference type="KEGG" id="sio:DW64_06530"/>
<feature type="domain" description="6-phospho-N-acetylmuramidase C-terminal" evidence="1">
    <location>
        <begin position="246"/>
        <end position="360"/>
    </location>
</feature>
<organism evidence="4 6">
    <name type="scientific">Streptococcus iniae</name>
    <name type="common">Streptococcus shiloi</name>
    <dbReference type="NCBI Taxonomy" id="1346"/>
    <lineage>
        <taxon>Bacteria</taxon>
        <taxon>Bacillati</taxon>
        <taxon>Bacillota</taxon>
        <taxon>Bacilli</taxon>
        <taxon>Lactobacillales</taxon>
        <taxon>Streptococcaceae</taxon>
        <taxon>Streptococcus</taxon>
    </lineage>
</organism>
<sequence length="361" mass="40974">MVTLGFSLYPEQHSLEDSKAYMRLLHKYGAKRLFMSFLQLSPTDQSVFSLYRELVAYANRLGIKVIADISPEFLEQTGWKTSLIKNAHDFGLAGVRLDEALPLNEMIALSNNPYGIKIELNMSTDDKLLTALLHGCANRENIIGCHNFYPHEFTGLSLEHFKKMSQCYHDMGIETAAFISAQSATEGPWPLSEGLPTVEDYRHLPLNLQVEMMKALGTIDNLLLSNQFISEEELKECSIAVSRKDMTLKIKPLVELTDVEKNIIDFEHVYRGDISSYVVRSTMPRLAYADESIAARDQSKVVKRGSIIIDNDAYKRYKGELQIALKSFTISPKANLVAEIDQAYLPLLDQLKPWQSFRLER</sequence>
<proteinExistence type="predicted"/>
<dbReference type="STRING" id="1346.BMF34_06580"/>
<dbReference type="Gene3D" id="2.40.100.10">
    <property type="entry name" value="Cyclophilin-like"/>
    <property type="match status" value="1"/>
</dbReference>
<dbReference type="OrthoDB" id="5809921at2"/>
<dbReference type="SUPFAM" id="SSF50891">
    <property type="entry name" value="Cyclophilin-like"/>
    <property type="match status" value="1"/>
</dbReference>
<dbReference type="Pfam" id="PF19200">
    <property type="entry name" value="MupG_N"/>
    <property type="match status" value="1"/>
</dbReference>